<dbReference type="InterPro" id="IPR024372">
    <property type="entry name" value="Ecm29_N"/>
</dbReference>
<evidence type="ECO:0000259" key="6">
    <source>
        <dbReference type="Pfam" id="PF24492"/>
    </source>
</evidence>
<evidence type="ECO:0000256" key="1">
    <source>
        <dbReference type="ARBA" id="ARBA00004496"/>
    </source>
</evidence>
<dbReference type="Pfam" id="PF23731">
    <property type="entry name" value="ARM_ECM29_C"/>
    <property type="match status" value="1"/>
</dbReference>
<dbReference type="GO" id="GO:0005634">
    <property type="term" value="C:nucleus"/>
    <property type="evidence" value="ECO:0007669"/>
    <property type="project" value="TreeGrafter"/>
</dbReference>
<evidence type="ECO:0000259" key="5">
    <source>
        <dbReference type="Pfam" id="PF13001"/>
    </source>
</evidence>
<dbReference type="Pfam" id="PF13001">
    <property type="entry name" value="ECM29_N"/>
    <property type="match status" value="1"/>
</dbReference>
<dbReference type="GO" id="GO:0000502">
    <property type="term" value="C:proteasome complex"/>
    <property type="evidence" value="ECO:0007669"/>
    <property type="project" value="UniProtKB-KW"/>
</dbReference>
<feature type="domain" description="Proteasome adapter and scaffold protein ECM29 HEAT-repeat" evidence="6">
    <location>
        <begin position="1314"/>
        <end position="1475"/>
    </location>
</feature>
<dbReference type="PANTHER" id="PTHR23346">
    <property type="entry name" value="TRANSLATIONAL ACTIVATOR GCN1-RELATED"/>
    <property type="match status" value="1"/>
</dbReference>
<evidence type="ECO:0000313" key="7">
    <source>
        <dbReference type="EMBL" id="KAF2142127.1"/>
    </source>
</evidence>
<dbReference type="GO" id="GO:0060090">
    <property type="term" value="F:molecular adaptor activity"/>
    <property type="evidence" value="ECO:0007669"/>
    <property type="project" value="InterPro"/>
</dbReference>
<dbReference type="GO" id="GO:0043248">
    <property type="term" value="P:proteasome assembly"/>
    <property type="evidence" value="ECO:0007669"/>
    <property type="project" value="InterPro"/>
</dbReference>
<feature type="domain" description="Proteasome component Ecm29 N-terminal" evidence="5">
    <location>
        <begin position="14"/>
        <end position="532"/>
    </location>
</feature>
<dbReference type="GO" id="GO:0036503">
    <property type="term" value="P:ERAD pathway"/>
    <property type="evidence" value="ECO:0007669"/>
    <property type="project" value="TreeGrafter"/>
</dbReference>
<evidence type="ECO:0000256" key="2">
    <source>
        <dbReference type="ARBA" id="ARBA00022490"/>
    </source>
</evidence>
<dbReference type="SUPFAM" id="SSF48371">
    <property type="entry name" value="ARM repeat"/>
    <property type="match status" value="2"/>
</dbReference>
<reference evidence="7" key="1">
    <citation type="journal article" date="2020" name="Stud. Mycol.">
        <title>101 Dothideomycetes genomes: a test case for predicting lifestyles and emergence of pathogens.</title>
        <authorList>
            <person name="Haridas S."/>
            <person name="Albert R."/>
            <person name="Binder M."/>
            <person name="Bloem J."/>
            <person name="Labutti K."/>
            <person name="Salamov A."/>
            <person name="Andreopoulos B."/>
            <person name="Baker S."/>
            <person name="Barry K."/>
            <person name="Bills G."/>
            <person name="Bluhm B."/>
            <person name="Cannon C."/>
            <person name="Castanera R."/>
            <person name="Culley D."/>
            <person name="Daum C."/>
            <person name="Ezra D."/>
            <person name="Gonzalez J."/>
            <person name="Henrissat B."/>
            <person name="Kuo A."/>
            <person name="Liang C."/>
            <person name="Lipzen A."/>
            <person name="Lutzoni F."/>
            <person name="Magnuson J."/>
            <person name="Mondo S."/>
            <person name="Nolan M."/>
            <person name="Ohm R."/>
            <person name="Pangilinan J."/>
            <person name="Park H.-J."/>
            <person name="Ramirez L."/>
            <person name="Alfaro M."/>
            <person name="Sun H."/>
            <person name="Tritt A."/>
            <person name="Yoshinaga Y."/>
            <person name="Zwiers L.-H."/>
            <person name="Turgeon B."/>
            <person name="Goodwin S."/>
            <person name="Spatafora J."/>
            <person name="Crous P."/>
            <person name="Grigoriev I."/>
        </authorList>
    </citation>
    <scope>NUCLEOTIDE SEQUENCE</scope>
    <source>
        <strain evidence="7">CBS 121167</strain>
    </source>
</reference>
<dbReference type="OrthoDB" id="16066at2759"/>
<proteinExistence type="predicted"/>
<dbReference type="GeneID" id="54296503"/>
<evidence type="ECO:0000256" key="4">
    <source>
        <dbReference type="ARBA" id="ARBA00022942"/>
    </source>
</evidence>
<dbReference type="InterPro" id="IPR011989">
    <property type="entry name" value="ARM-like"/>
</dbReference>
<evidence type="ECO:0000313" key="8">
    <source>
        <dbReference type="Proteomes" id="UP000799438"/>
    </source>
</evidence>
<dbReference type="InterPro" id="IPR055443">
    <property type="entry name" value="HEAT_ECM29"/>
</dbReference>
<keyword evidence="8" id="KW-1185">Reference proteome</keyword>
<comment type="subcellular location">
    <subcellularLocation>
        <location evidence="1">Cytoplasm</location>
    </subcellularLocation>
</comment>
<dbReference type="Proteomes" id="UP000799438">
    <property type="component" value="Unassembled WGS sequence"/>
</dbReference>
<organism evidence="7 8">
    <name type="scientific">Aplosporella prunicola CBS 121167</name>
    <dbReference type="NCBI Taxonomy" id="1176127"/>
    <lineage>
        <taxon>Eukaryota</taxon>
        <taxon>Fungi</taxon>
        <taxon>Dikarya</taxon>
        <taxon>Ascomycota</taxon>
        <taxon>Pezizomycotina</taxon>
        <taxon>Dothideomycetes</taxon>
        <taxon>Dothideomycetes incertae sedis</taxon>
        <taxon>Botryosphaeriales</taxon>
        <taxon>Aplosporellaceae</taxon>
        <taxon>Aplosporella</taxon>
    </lineage>
</organism>
<keyword evidence="3" id="KW-0677">Repeat</keyword>
<dbReference type="InterPro" id="IPR016024">
    <property type="entry name" value="ARM-type_fold"/>
</dbReference>
<protein>
    <recommendedName>
        <fullName evidence="9">ARM repeat-containing protein</fullName>
    </recommendedName>
</protein>
<keyword evidence="4" id="KW-0647">Proteasome</keyword>
<gene>
    <name evidence="7" type="ORF">K452DRAFT_270882</name>
</gene>
<name>A0A6A6BGX9_9PEZI</name>
<dbReference type="GO" id="GO:0005737">
    <property type="term" value="C:cytoplasm"/>
    <property type="evidence" value="ECO:0007669"/>
    <property type="project" value="UniProtKB-SubCell"/>
</dbReference>
<accession>A0A6A6BGX9</accession>
<evidence type="ECO:0008006" key="9">
    <source>
        <dbReference type="Google" id="ProtNLM"/>
    </source>
</evidence>
<dbReference type="Pfam" id="PF24492">
    <property type="entry name" value="HEAT_ECM29"/>
    <property type="match status" value="1"/>
</dbReference>
<dbReference type="EMBL" id="ML995485">
    <property type="protein sequence ID" value="KAF2142127.1"/>
    <property type="molecule type" value="Genomic_DNA"/>
</dbReference>
<sequence>MASLSPEAKELDLVGKVELRIALADTDAKLETLLKTYLAPLLLKLASDHVSVRNKVIAVCQHVNTRIKGQDIQLPVAALLKQFKDHPDTPLIRHFDLLYVQQGIARQPLRERLELLPVLINGLARDTAKSALHGSQLFNLLLRLLTHFQLPPRGSKDDNELRNKLEITDEDATFLAHWFGKLILFAVVRPASSGPASNVACPGLSSDEYQFLTLHGKPGVWDPAAESGLNLTEAKVTAAKFLASGLFNDGERFFPAVFASADSNSRISDIGDDILKRTLPNTDLEDAGVVSKLYDVYFGTPDGPLPARPALQTKILSYFAKSVLATTFTSRVLRLVEEGLTYGANAEGTVTARGREALKLRSAIFTFVNFMARNGASSDLRVVAATLVQRLRAFIEDQGWPRANPDEDVALRGYGYEVIGLLARAAPEDVLIEPSLSLLKWLFKSLGEDTSGRDTAFSIDEALSSALGALTVRLSSDVQHNLRDLLLQQMTKEDSSTTTTGPRRSTRYAAVRFANRCLPYDDIVARWIDILAVSGPSSENQEVREEGHRGLDPHWSRLLHSSQAKIGDESDLAFPDFTEMVVYLFSLPDGFHTTTDKWRPDIQVQRFKQHFSFAFEATAKFCRQLLLAEALRAHRISMNVDIDWARKLDTAVAADQDARHAVTSYLNRAATEQGFILQSVLALIRALYEGLLWNEGVGLGNCGEWFVEVCSLSSESLLDMSRTAPAFRSLKPSIYSNKEQTRLVAAHAYGLLATHSAVFASEAEQSLQNMLQKASLWKEAVGSQLNEASGAILAIAYYFSRLAARRRRASALEDTLEALLGIIFDVLKNTTDKTLKEASHLAISQLSLFFVIKPESIASYMQYTAVVDKLMEDAKTGNEKAILALGHLAMVPDEKDDDSSLKYVEDKIFELHEVRQAEAQFSIGEAVSCLASGWQASILAPKMDIEAPTPSGPSRTATLARVLERVLENCRNTKPALKKASVIWLLSLVQFCGQLSEVRSRLPQCQVAFKNCLSARDEVVQEAASRGLGLVYEKGDRQLKDDLVRDLVGSFSDNKANLSGNVTNETQLFEEGALPTGEGSVTTYKDILSLASEVGDSSLVYRFMSLAANNAIWSSRAAFGRFGLSSVLSDSAVDGYLAENPKLYPKLYRYRFDPNTNVQRSMNDIWNALVKDSSSTIDKHFDDIMEDLLVNIINREWRVRQATCAAIGDLVQGRTVDKYEKYLGRIWNLCFKVLDDIKESVRQAAAGLARVLTGILTRSLEAGDTSQKNAEAMLKHVLPFLLSSSGLESSAEEVQRFALATLLQIIKKSSAKTLRPFIPELVERLLLLLSSIEPQAINYYHLNASKYNLTEQKIDDARLAIVRGSPLMEAIERCLDLVDDSTMNELAPHLESAMKSAVGLPSKTGVSRVLVSMSTRRSFVFKPYADQFLKLIEKHIYDRNETVSTSYAAAAGYVSRQASDKQILALIAFSKKLYFTTEEDRNRVHSGDIVQSISKSASDRFNAFSAELLPFIFVAKHDSEPHVKELFAKTWDDNVGGSRAVQLYVKDIVAIATEHLDSPRWTLKHTAARSIAEAANALASSIEDISLANAETIWPPLDKALGGKSWEGKEVVLQAFAKFVERGGQLWRAKKDVADQIKKVVVREAKRQNKTYRQHALKPLGQVAAARTDLDMSETIFDIIEPIVDEATTSDDDAMDVDAGEDVRKNEKLRDNTVTGAIFSLQSAINPMVLQDKALSTATLRALQLIAKLNTLHASAIHAATFEGLQSLFERLLSKDQGFAAGNEGAMKEVLGSLLFDSRYEGLSEAMRFKRGQALVALAKTKEKAFAREVLGERLDKEKQTEKSPVVKQEVEKALKALAE</sequence>
<keyword evidence="2" id="KW-0963">Cytoplasm</keyword>
<dbReference type="Gene3D" id="1.25.10.10">
    <property type="entry name" value="Leucine-rich Repeat Variant"/>
    <property type="match status" value="3"/>
</dbReference>
<dbReference type="RefSeq" id="XP_033397839.1">
    <property type="nucleotide sequence ID" value="XM_033539007.1"/>
</dbReference>
<dbReference type="PANTHER" id="PTHR23346:SF19">
    <property type="entry name" value="PROTEASOME ADAPTER AND SCAFFOLD PROTEIN ECM29"/>
    <property type="match status" value="1"/>
</dbReference>
<evidence type="ECO:0000256" key="3">
    <source>
        <dbReference type="ARBA" id="ARBA00022737"/>
    </source>
</evidence>